<dbReference type="Proteomes" id="UP001324427">
    <property type="component" value="Unassembled WGS sequence"/>
</dbReference>
<comment type="subcellular location">
    <subcellularLocation>
        <location evidence="1">Membrane</location>
        <topology evidence="1">Multi-pass membrane protein</topology>
    </subcellularLocation>
</comment>
<gene>
    <name evidence="9" type="ORF">LTR36_004381</name>
</gene>
<feature type="region of interest" description="Disordered" evidence="6">
    <location>
        <begin position="1"/>
        <end position="52"/>
    </location>
</feature>
<dbReference type="InterPro" id="IPR049326">
    <property type="entry name" value="Rhodopsin_dom_fungi"/>
</dbReference>
<organism evidence="9 10">
    <name type="scientific">Oleoguttula mirabilis</name>
    <dbReference type="NCBI Taxonomy" id="1507867"/>
    <lineage>
        <taxon>Eukaryota</taxon>
        <taxon>Fungi</taxon>
        <taxon>Dikarya</taxon>
        <taxon>Ascomycota</taxon>
        <taxon>Pezizomycotina</taxon>
        <taxon>Dothideomycetes</taxon>
        <taxon>Dothideomycetidae</taxon>
        <taxon>Mycosphaerellales</taxon>
        <taxon>Teratosphaeriaceae</taxon>
        <taxon>Oleoguttula</taxon>
    </lineage>
</organism>
<evidence type="ECO:0000256" key="6">
    <source>
        <dbReference type="SAM" id="MobiDB-lite"/>
    </source>
</evidence>
<dbReference type="PANTHER" id="PTHR33048">
    <property type="entry name" value="PTH11-LIKE INTEGRAL MEMBRANE PROTEIN (AFU_ORTHOLOGUE AFUA_5G11245)"/>
    <property type="match status" value="1"/>
</dbReference>
<name>A0AAV9JFS7_9PEZI</name>
<evidence type="ECO:0000256" key="7">
    <source>
        <dbReference type="SAM" id="Phobius"/>
    </source>
</evidence>
<proteinExistence type="inferred from homology"/>
<evidence type="ECO:0000256" key="3">
    <source>
        <dbReference type="ARBA" id="ARBA00022989"/>
    </source>
</evidence>
<reference evidence="9 10" key="1">
    <citation type="submission" date="2021-11" db="EMBL/GenBank/DDBJ databases">
        <title>Black yeast isolated from Biological Soil Crust.</title>
        <authorList>
            <person name="Kurbessoian T."/>
        </authorList>
    </citation>
    <scope>NUCLEOTIDE SEQUENCE [LARGE SCALE GENOMIC DNA]</scope>
    <source>
        <strain evidence="9 10">CCFEE 5522</strain>
    </source>
</reference>
<feature type="transmembrane region" description="Helical" evidence="7">
    <location>
        <begin position="171"/>
        <end position="194"/>
    </location>
</feature>
<comment type="similarity">
    <text evidence="5">Belongs to the SAT4 family.</text>
</comment>
<feature type="transmembrane region" description="Helical" evidence="7">
    <location>
        <begin position="250"/>
        <end position="275"/>
    </location>
</feature>
<evidence type="ECO:0000256" key="4">
    <source>
        <dbReference type="ARBA" id="ARBA00023136"/>
    </source>
</evidence>
<dbReference type="GO" id="GO:0016020">
    <property type="term" value="C:membrane"/>
    <property type="evidence" value="ECO:0007669"/>
    <property type="project" value="UniProtKB-SubCell"/>
</dbReference>
<feature type="transmembrane region" description="Helical" evidence="7">
    <location>
        <begin position="214"/>
        <end position="238"/>
    </location>
</feature>
<evidence type="ECO:0000256" key="2">
    <source>
        <dbReference type="ARBA" id="ARBA00022692"/>
    </source>
</evidence>
<evidence type="ECO:0000256" key="5">
    <source>
        <dbReference type="ARBA" id="ARBA00038359"/>
    </source>
</evidence>
<evidence type="ECO:0000256" key="1">
    <source>
        <dbReference type="ARBA" id="ARBA00004141"/>
    </source>
</evidence>
<feature type="domain" description="Rhodopsin" evidence="8">
    <location>
        <begin position="101"/>
        <end position="312"/>
    </location>
</feature>
<evidence type="ECO:0000259" key="8">
    <source>
        <dbReference type="Pfam" id="PF20684"/>
    </source>
</evidence>
<sequence length="420" mass="45497">MPSRPSVKKVETEIANDDMAASVQKTRRSQKPKAAPSTKSTSTTSSSSRSHPYLGNREVYAIEHWNDSIPAKATCGPNVPDGVDPVIQAYMQAKMALFQTLSLLAWTSTSFIAFAVHFGVGVYNKTLQSALATSLVLANNDAWILTVGVTKLSILMQYLRIFSSRTTRSLCYLLLFFVVLATSWAFFRGTFLCIPMHKLWKPEVPGHCVDAEKYWLSVAVVNTALDSLVLCLPIPAISSLHLPRKQKASLVLVFTLGFFGCATSVARIVTVLIIADAGHHVLSGIWAIVWSTVEANVGIICACLLALKPLVVMLFPKLLEENDEIPTHCMQLAPIPTGSAWPSDSPTTPTTTKSKSEGTLKRLSTANALPTAQPGRPLPAGSTPVAPATFRLQRPPPARRGRGGEREVVGFMDMLGDDLV</sequence>
<dbReference type="InterPro" id="IPR052337">
    <property type="entry name" value="SAT4-like"/>
</dbReference>
<feature type="transmembrane region" description="Helical" evidence="7">
    <location>
        <begin position="101"/>
        <end position="122"/>
    </location>
</feature>
<dbReference type="EMBL" id="JAVFHQ010000026">
    <property type="protein sequence ID" value="KAK4544171.1"/>
    <property type="molecule type" value="Genomic_DNA"/>
</dbReference>
<feature type="transmembrane region" description="Helical" evidence="7">
    <location>
        <begin position="281"/>
        <end position="307"/>
    </location>
</feature>
<dbReference type="Pfam" id="PF20684">
    <property type="entry name" value="Fung_rhodopsin"/>
    <property type="match status" value="1"/>
</dbReference>
<protein>
    <recommendedName>
        <fullName evidence="8">Rhodopsin domain-containing protein</fullName>
    </recommendedName>
</protein>
<keyword evidence="4 7" id="KW-0472">Membrane</keyword>
<comment type="caution">
    <text evidence="9">The sequence shown here is derived from an EMBL/GenBank/DDBJ whole genome shotgun (WGS) entry which is preliminary data.</text>
</comment>
<keyword evidence="10" id="KW-1185">Reference proteome</keyword>
<feature type="compositionally biased region" description="Low complexity" evidence="6">
    <location>
        <begin position="37"/>
        <end position="50"/>
    </location>
</feature>
<feature type="compositionally biased region" description="Low complexity" evidence="6">
    <location>
        <begin position="342"/>
        <end position="353"/>
    </location>
</feature>
<feature type="region of interest" description="Disordered" evidence="6">
    <location>
        <begin position="337"/>
        <end position="406"/>
    </location>
</feature>
<dbReference type="AlphaFoldDB" id="A0AAV9JFS7"/>
<keyword evidence="2 7" id="KW-0812">Transmembrane</keyword>
<evidence type="ECO:0000313" key="10">
    <source>
        <dbReference type="Proteomes" id="UP001324427"/>
    </source>
</evidence>
<feature type="transmembrane region" description="Helical" evidence="7">
    <location>
        <begin position="142"/>
        <end position="159"/>
    </location>
</feature>
<evidence type="ECO:0000313" key="9">
    <source>
        <dbReference type="EMBL" id="KAK4544171.1"/>
    </source>
</evidence>
<keyword evidence="3 7" id="KW-1133">Transmembrane helix</keyword>
<dbReference type="PANTHER" id="PTHR33048:SF47">
    <property type="entry name" value="INTEGRAL MEMBRANE PROTEIN-RELATED"/>
    <property type="match status" value="1"/>
</dbReference>
<accession>A0AAV9JFS7</accession>